<reference evidence="8 9" key="2">
    <citation type="submission" date="2016-06" db="EMBL/GenBank/DDBJ databases">
        <authorList>
            <person name="Rodrigo-Torres L."/>
            <person name="Arahal D.R."/>
        </authorList>
    </citation>
    <scope>NUCLEOTIDE SEQUENCE [LARGE SCALE GENOMIC DNA]</scope>
    <source>
        <strain evidence="8 9">CECT 5116</strain>
    </source>
</reference>
<dbReference type="Proteomes" id="UP000092840">
    <property type="component" value="Unassembled WGS sequence"/>
</dbReference>
<dbReference type="GO" id="GO:0051287">
    <property type="term" value="F:NAD binding"/>
    <property type="evidence" value="ECO:0007669"/>
    <property type="project" value="InterPro"/>
</dbReference>
<dbReference type="PANTHER" id="PTHR43761:SF1">
    <property type="entry name" value="D-ISOMER SPECIFIC 2-HYDROXYACID DEHYDROGENASE CATALYTIC DOMAIN-CONTAINING PROTEIN-RELATED"/>
    <property type="match status" value="1"/>
</dbReference>
<dbReference type="CDD" id="cd12162">
    <property type="entry name" value="2-Hacid_dh_4"/>
    <property type="match status" value="1"/>
</dbReference>
<dbReference type="Gene3D" id="3.40.50.720">
    <property type="entry name" value="NAD(P)-binding Rossmann-like Domain"/>
    <property type="match status" value="2"/>
</dbReference>
<feature type="domain" description="D-isomer specific 2-hydroxyacid dehydrogenase NAD-binding" evidence="6">
    <location>
        <begin position="106"/>
        <end position="286"/>
    </location>
</feature>
<dbReference type="SUPFAM" id="SSF52283">
    <property type="entry name" value="Formate/glycerate dehydrogenase catalytic domain-like"/>
    <property type="match status" value="1"/>
</dbReference>
<dbReference type="Proteomes" id="UP000092871">
    <property type="component" value="Unassembled WGS sequence"/>
</dbReference>
<dbReference type="InterPro" id="IPR006140">
    <property type="entry name" value="D-isomer_DH_NAD-bd"/>
</dbReference>
<dbReference type="InterPro" id="IPR036291">
    <property type="entry name" value="NAD(P)-bd_dom_sf"/>
</dbReference>
<evidence type="ECO:0000259" key="6">
    <source>
        <dbReference type="Pfam" id="PF02826"/>
    </source>
</evidence>
<evidence type="ECO:0000313" key="10">
    <source>
        <dbReference type="Proteomes" id="UP000092871"/>
    </source>
</evidence>
<evidence type="ECO:0000256" key="4">
    <source>
        <dbReference type="RuleBase" id="RU003719"/>
    </source>
</evidence>
<proteinExistence type="inferred from homology"/>
<feature type="domain" description="D-isomer specific 2-hydroxyacid dehydrogenase catalytic" evidence="5">
    <location>
        <begin position="22"/>
        <end position="312"/>
    </location>
</feature>
<accession>A0A1C3JU92</accession>
<dbReference type="InterPro" id="IPR050418">
    <property type="entry name" value="D-iso_2-hydroxyacid_DH_PdxB"/>
</dbReference>
<dbReference type="OrthoDB" id="9805416at2"/>
<dbReference type="AlphaFoldDB" id="A0A1C3JU92"/>
<evidence type="ECO:0000256" key="3">
    <source>
        <dbReference type="ARBA" id="ARBA00023027"/>
    </source>
</evidence>
<dbReference type="RefSeq" id="WP_067037841.1">
    <property type="nucleotide sequence ID" value="NZ_FLRA01000023.1"/>
</dbReference>
<keyword evidence="2 4" id="KW-0560">Oxidoreductase</keyword>
<keyword evidence="9" id="KW-1185">Reference proteome</keyword>
<dbReference type="Pfam" id="PF02826">
    <property type="entry name" value="2-Hacid_dh_C"/>
    <property type="match status" value="1"/>
</dbReference>
<dbReference type="PROSITE" id="PS00671">
    <property type="entry name" value="D_2_HYDROXYACID_DH_3"/>
    <property type="match status" value="1"/>
</dbReference>
<dbReference type="EC" id="1.-.-.-" evidence="7 8"/>
<sequence length="313" mass="34688">MKAVFLDRGSFPEDVFIPVPEGVKETQFFHNSNNTNTLERIQSADIVMTNKAVLTRSFLEQASNLKLVQVMATGMNNVDLDACKELGIAVQNVAGYSTVSVPEHTFAMILELRRNLTRYREAIKQGRWSQSEFFCFMDYPITDLANSTLCIIGKGILGKQVEAIATAFGMQVIFAEHKHAVTIRDGYIAFDEVMEAADIISLHCPLTEQTHHMIDEDAFKLMKPSVLLINNGRGGLVDEHALVNALKQGKIAGAGFDVATTEPMPQDHVLQTITDLPNFILTPHVAWASESAISRLLQIACDNMDTFIKQQTS</sequence>
<reference evidence="7 10" key="1">
    <citation type="submission" date="2016-06" db="EMBL/GenBank/DDBJ databases">
        <authorList>
            <person name="Kjaerup R.B."/>
            <person name="Dalgaard T.S."/>
            <person name="Juul-Madsen H.R."/>
        </authorList>
    </citation>
    <scope>NUCLEOTIDE SEQUENCE [LARGE SCALE GENOMIC DNA]</scope>
    <source>
        <strain evidence="7 10">CECT 5115</strain>
    </source>
</reference>
<evidence type="ECO:0000256" key="2">
    <source>
        <dbReference type="ARBA" id="ARBA00023002"/>
    </source>
</evidence>
<evidence type="ECO:0000256" key="1">
    <source>
        <dbReference type="ARBA" id="ARBA00005854"/>
    </source>
</evidence>
<gene>
    <name evidence="7" type="ORF">MGA5115_02933</name>
    <name evidence="8" type="ORF">MGA5116_02337</name>
</gene>
<dbReference type="EMBL" id="FLRB01000013">
    <property type="protein sequence ID" value="SBT21738.1"/>
    <property type="molecule type" value="Genomic_DNA"/>
</dbReference>
<dbReference type="InterPro" id="IPR029753">
    <property type="entry name" value="D-isomer_DH_CS"/>
</dbReference>
<organism evidence="7 10">
    <name type="scientific">Marinomonas gallaica</name>
    <dbReference type="NCBI Taxonomy" id="1806667"/>
    <lineage>
        <taxon>Bacteria</taxon>
        <taxon>Pseudomonadati</taxon>
        <taxon>Pseudomonadota</taxon>
        <taxon>Gammaproteobacteria</taxon>
        <taxon>Oceanospirillales</taxon>
        <taxon>Oceanospirillaceae</taxon>
        <taxon>Marinomonas</taxon>
    </lineage>
</organism>
<dbReference type="PANTHER" id="PTHR43761">
    <property type="entry name" value="D-ISOMER SPECIFIC 2-HYDROXYACID DEHYDROGENASE FAMILY PROTEIN (AFU_ORTHOLOGUE AFUA_1G13630)"/>
    <property type="match status" value="1"/>
</dbReference>
<dbReference type="SUPFAM" id="SSF51735">
    <property type="entry name" value="NAD(P)-binding Rossmann-fold domains"/>
    <property type="match status" value="1"/>
</dbReference>
<comment type="similarity">
    <text evidence="1 4">Belongs to the D-isomer specific 2-hydroxyacid dehydrogenase family.</text>
</comment>
<protein>
    <submittedName>
        <fullName evidence="7 8">2-hydroxyacid dehydrogenase</fullName>
        <ecNumber evidence="7 8">1.-.-.-</ecNumber>
    </submittedName>
</protein>
<dbReference type="GO" id="GO:0016616">
    <property type="term" value="F:oxidoreductase activity, acting on the CH-OH group of donors, NAD or NADP as acceptor"/>
    <property type="evidence" value="ECO:0007669"/>
    <property type="project" value="InterPro"/>
</dbReference>
<dbReference type="InterPro" id="IPR006139">
    <property type="entry name" value="D-isomer_2_OHA_DH_cat_dom"/>
</dbReference>
<evidence type="ECO:0000313" key="9">
    <source>
        <dbReference type="Proteomes" id="UP000092840"/>
    </source>
</evidence>
<dbReference type="Pfam" id="PF00389">
    <property type="entry name" value="2-Hacid_dh"/>
    <property type="match status" value="1"/>
</dbReference>
<evidence type="ECO:0000259" key="5">
    <source>
        <dbReference type="Pfam" id="PF00389"/>
    </source>
</evidence>
<keyword evidence="3" id="KW-0520">NAD</keyword>
<name>A0A1C3JU92_9GAMM</name>
<evidence type="ECO:0000313" key="8">
    <source>
        <dbReference type="EMBL" id="SBT21738.1"/>
    </source>
</evidence>
<evidence type="ECO:0000313" key="7">
    <source>
        <dbReference type="EMBL" id="SBT18783.1"/>
    </source>
</evidence>
<dbReference type="EMBL" id="FLRA01000023">
    <property type="protein sequence ID" value="SBT18783.1"/>
    <property type="molecule type" value="Genomic_DNA"/>
</dbReference>